<sequence length="62" mass="6833">QGASHARAKAIRRAIELLEMALPKEAEVAVGTMFAYADDVVDGFRKYARALEKKKSERPAAE</sequence>
<dbReference type="AlphaFoldDB" id="A0A6J4LIC4"/>
<feature type="non-terminal residue" evidence="1">
    <location>
        <position position="1"/>
    </location>
</feature>
<name>A0A6J4LIC4_9BACT</name>
<protein>
    <submittedName>
        <fullName evidence="1">Uncharacterized protein</fullName>
    </submittedName>
</protein>
<organism evidence="1">
    <name type="scientific">uncultured Gemmatimonadota bacterium</name>
    <dbReference type="NCBI Taxonomy" id="203437"/>
    <lineage>
        <taxon>Bacteria</taxon>
        <taxon>Pseudomonadati</taxon>
        <taxon>Gemmatimonadota</taxon>
        <taxon>environmental samples</taxon>
    </lineage>
</organism>
<proteinExistence type="predicted"/>
<gene>
    <name evidence="1" type="ORF">AVDCRST_MAG89-2273</name>
</gene>
<reference evidence="1" key="1">
    <citation type="submission" date="2020-02" db="EMBL/GenBank/DDBJ databases">
        <authorList>
            <person name="Meier V. D."/>
        </authorList>
    </citation>
    <scope>NUCLEOTIDE SEQUENCE</scope>
    <source>
        <strain evidence="1">AVDCRST_MAG89</strain>
    </source>
</reference>
<accession>A0A6J4LIC4</accession>
<dbReference type="EMBL" id="CADCTV010000484">
    <property type="protein sequence ID" value="CAA9334020.1"/>
    <property type="molecule type" value="Genomic_DNA"/>
</dbReference>
<evidence type="ECO:0000313" key="1">
    <source>
        <dbReference type="EMBL" id="CAA9334020.1"/>
    </source>
</evidence>